<evidence type="ECO:0000313" key="1">
    <source>
        <dbReference type="EnsemblMetazoa" id="Aqu2.1.39059_001"/>
    </source>
</evidence>
<dbReference type="InParanoid" id="A0A1X7VH03"/>
<accession>A0A1X7VH03</accession>
<dbReference type="EnsemblMetazoa" id="Aqu2.1.39059_001">
    <property type="protein sequence ID" value="Aqu2.1.39059_001"/>
    <property type="gene ID" value="Aqu2.1.39059"/>
</dbReference>
<dbReference type="AlphaFoldDB" id="A0A1X7VH03"/>
<protein>
    <submittedName>
        <fullName evidence="1">Uncharacterized protein</fullName>
    </submittedName>
</protein>
<sequence length="102" mass="11438">MAPATMTSPTATLSIAPMELIPTVIASLLQFLVHSQNIHWKDNTIADAISRNNMAWFYLQGPKALKKYPDIIILEISSLLCLPNPDWLLPDWTSLFITIEMA</sequence>
<name>A0A1X7VH03_AMPQE</name>
<reference evidence="1" key="1">
    <citation type="submission" date="2017-05" db="UniProtKB">
        <authorList>
            <consortium name="EnsemblMetazoa"/>
        </authorList>
    </citation>
    <scope>IDENTIFICATION</scope>
</reference>
<organism evidence="1">
    <name type="scientific">Amphimedon queenslandica</name>
    <name type="common">Sponge</name>
    <dbReference type="NCBI Taxonomy" id="400682"/>
    <lineage>
        <taxon>Eukaryota</taxon>
        <taxon>Metazoa</taxon>
        <taxon>Porifera</taxon>
        <taxon>Demospongiae</taxon>
        <taxon>Heteroscleromorpha</taxon>
        <taxon>Haplosclerida</taxon>
        <taxon>Niphatidae</taxon>
        <taxon>Amphimedon</taxon>
    </lineage>
</organism>
<proteinExistence type="predicted"/>